<reference evidence="4 5" key="1">
    <citation type="journal article" date="2019" name="Int. J. Syst. Evol. Microbiol.">
        <title>The Global Catalogue of Microorganisms (GCM) 10K type strain sequencing project: providing services to taxonomists for standard genome sequencing and annotation.</title>
        <authorList>
            <consortium name="The Broad Institute Genomics Platform"/>
            <consortium name="The Broad Institute Genome Sequencing Center for Infectious Disease"/>
            <person name="Wu L."/>
            <person name="Ma J."/>
        </authorList>
    </citation>
    <scope>NUCLEOTIDE SEQUENCE [LARGE SCALE GENOMIC DNA]</scope>
    <source>
        <strain evidence="4 5">JCM 14942</strain>
    </source>
</reference>
<proteinExistence type="predicted"/>
<evidence type="ECO:0000256" key="2">
    <source>
        <dbReference type="SAM" id="Phobius"/>
    </source>
</evidence>
<keyword evidence="2" id="KW-1133">Transmembrane helix</keyword>
<evidence type="ECO:0000313" key="5">
    <source>
        <dbReference type="Proteomes" id="UP001500842"/>
    </source>
</evidence>
<feature type="compositionally biased region" description="Low complexity" evidence="1">
    <location>
        <begin position="55"/>
        <end position="74"/>
    </location>
</feature>
<accession>A0ABN2B146</accession>
<feature type="domain" description="LytR/CpsA/Psr regulator C-terminal" evidence="3">
    <location>
        <begin position="92"/>
        <end position="176"/>
    </location>
</feature>
<evidence type="ECO:0000313" key="4">
    <source>
        <dbReference type="EMBL" id="GAA1531619.1"/>
    </source>
</evidence>
<keyword evidence="5" id="KW-1185">Reference proteome</keyword>
<keyword evidence="2" id="KW-0472">Membrane</keyword>
<feature type="compositionally biased region" description="Basic and acidic residues" evidence="1">
    <location>
        <begin position="77"/>
        <end position="89"/>
    </location>
</feature>
<feature type="transmembrane region" description="Helical" evidence="2">
    <location>
        <begin position="20"/>
        <end position="39"/>
    </location>
</feature>
<gene>
    <name evidence="4" type="ORF">GCM10009788_38510</name>
</gene>
<sequence length="179" mass="18861">MTFPTWPTRRHHQRGAVLPSPVVLLTIVAVALAAVAFVATRGDGPAERDISATKAAATPTDAEPADEGTGPSETPTEEQKPTPKPVVRGDHAVVVFNNTRVRGLAARVAEKVKAAGWQVAATDNWYGTVPATTVYFPQGKKAAARQLALDLGIARVLRADADSDMSSTNLTVILTAELD</sequence>
<dbReference type="Pfam" id="PF13399">
    <property type="entry name" value="LytR_C"/>
    <property type="match status" value="1"/>
</dbReference>
<feature type="region of interest" description="Disordered" evidence="1">
    <location>
        <begin position="43"/>
        <end position="89"/>
    </location>
</feature>
<dbReference type="RefSeq" id="WP_141006433.1">
    <property type="nucleotide sequence ID" value="NZ_BAAAOR010000028.1"/>
</dbReference>
<keyword evidence="2" id="KW-0812">Transmembrane</keyword>
<dbReference type="EMBL" id="BAAAOR010000028">
    <property type="protein sequence ID" value="GAA1531619.1"/>
    <property type="molecule type" value="Genomic_DNA"/>
</dbReference>
<dbReference type="Proteomes" id="UP001500842">
    <property type="component" value="Unassembled WGS sequence"/>
</dbReference>
<dbReference type="InterPro" id="IPR027381">
    <property type="entry name" value="LytR/CpsA/Psr_C"/>
</dbReference>
<name>A0ABN2B146_9ACTN</name>
<evidence type="ECO:0000259" key="3">
    <source>
        <dbReference type="Pfam" id="PF13399"/>
    </source>
</evidence>
<evidence type="ECO:0000256" key="1">
    <source>
        <dbReference type="SAM" id="MobiDB-lite"/>
    </source>
</evidence>
<organism evidence="4 5">
    <name type="scientific">Nocardioides humi</name>
    <dbReference type="NCBI Taxonomy" id="449461"/>
    <lineage>
        <taxon>Bacteria</taxon>
        <taxon>Bacillati</taxon>
        <taxon>Actinomycetota</taxon>
        <taxon>Actinomycetes</taxon>
        <taxon>Propionibacteriales</taxon>
        <taxon>Nocardioidaceae</taxon>
        <taxon>Nocardioides</taxon>
    </lineage>
</organism>
<comment type="caution">
    <text evidence="4">The sequence shown here is derived from an EMBL/GenBank/DDBJ whole genome shotgun (WGS) entry which is preliminary data.</text>
</comment>
<dbReference type="Gene3D" id="3.30.70.2390">
    <property type="match status" value="1"/>
</dbReference>
<protein>
    <recommendedName>
        <fullName evidence="3">LytR/CpsA/Psr regulator C-terminal domain-containing protein</fullName>
    </recommendedName>
</protein>